<organism evidence="1 2">
    <name type="scientific">Henosepilachna vigintioctopunctata</name>
    <dbReference type="NCBI Taxonomy" id="420089"/>
    <lineage>
        <taxon>Eukaryota</taxon>
        <taxon>Metazoa</taxon>
        <taxon>Ecdysozoa</taxon>
        <taxon>Arthropoda</taxon>
        <taxon>Hexapoda</taxon>
        <taxon>Insecta</taxon>
        <taxon>Pterygota</taxon>
        <taxon>Neoptera</taxon>
        <taxon>Endopterygota</taxon>
        <taxon>Coleoptera</taxon>
        <taxon>Polyphaga</taxon>
        <taxon>Cucujiformia</taxon>
        <taxon>Coccinelloidea</taxon>
        <taxon>Coccinellidae</taxon>
        <taxon>Epilachninae</taxon>
        <taxon>Epilachnini</taxon>
        <taxon>Henosepilachna</taxon>
    </lineage>
</organism>
<accession>A0AAW1UT70</accession>
<dbReference type="AlphaFoldDB" id="A0AAW1UT70"/>
<sequence length="162" mass="18910">MKRILLKLGGNFMGLRFNSNGLHQGGILFWRYQFSNTVIKLLQYADDIAIYSINKTLERCIIDLNVDMSSFSFFCNSHGHTLSAAKSPICTFTNKRINFPDIRMSTYLLKHEKCVKFLGVILDRTLLWREYINYIKMQAPKKVFISLNTFVTLFGQRIKMLH</sequence>
<dbReference type="Proteomes" id="UP001431783">
    <property type="component" value="Unassembled WGS sequence"/>
</dbReference>
<comment type="caution">
    <text evidence="1">The sequence shown here is derived from an EMBL/GenBank/DDBJ whole genome shotgun (WGS) entry which is preliminary data.</text>
</comment>
<proteinExistence type="predicted"/>
<protein>
    <recommendedName>
        <fullName evidence="3">Reverse transcriptase domain-containing protein</fullName>
    </recommendedName>
</protein>
<reference evidence="1 2" key="1">
    <citation type="submission" date="2023-03" db="EMBL/GenBank/DDBJ databases">
        <title>Genome insight into feeding habits of ladybird beetles.</title>
        <authorList>
            <person name="Li H.-S."/>
            <person name="Huang Y.-H."/>
            <person name="Pang H."/>
        </authorList>
    </citation>
    <scope>NUCLEOTIDE SEQUENCE [LARGE SCALE GENOMIC DNA]</scope>
    <source>
        <strain evidence="1">SYSU_2023b</strain>
        <tissue evidence="1">Whole body</tissue>
    </source>
</reference>
<name>A0AAW1UT70_9CUCU</name>
<keyword evidence="2" id="KW-1185">Reference proteome</keyword>
<gene>
    <name evidence="1" type="ORF">WA026_015871</name>
</gene>
<evidence type="ECO:0008006" key="3">
    <source>
        <dbReference type="Google" id="ProtNLM"/>
    </source>
</evidence>
<dbReference type="EMBL" id="JARQZJ010000099">
    <property type="protein sequence ID" value="KAK9886354.1"/>
    <property type="molecule type" value="Genomic_DNA"/>
</dbReference>
<evidence type="ECO:0000313" key="2">
    <source>
        <dbReference type="Proteomes" id="UP001431783"/>
    </source>
</evidence>
<evidence type="ECO:0000313" key="1">
    <source>
        <dbReference type="EMBL" id="KAK9886354.1"/>
    </source>
</evidence>